<evidence type="ECO:0000256" key="3">
    <source>
        <dbReference type="ARBA" id="ARBA00022989"/>
    </source>
</evidence>
<feature type="domain" description="ABC transmembrane type-1" evidence="6">
    <location>
        <begin position="88"/>
        <end position="297"/>
    </location>
</feature>
<evidence type="ECO:0000259" key="6">
    <source>
        <dbReference type="PROSITE" id="PS50928"/>
    </source>
</evidence>
<feature type="transmembrane region" description="Helical" evidence="5">
    <location>
        <begin position="212"/>
        <end position="237"/>
    </location>
</feature>
<proteinExistence type="inferred from homology"/>
<keyword evidence="5" id="KW-0813">Transport</keyword>
<feature type="transmembrane region" description="Helical" evidence="5">
    <location>
        <begin position="119"/>
        <end position="142"/>
    </location>
</feature>
<name>A0A6N7Y1F5_9FIRM</name>
<gene>
    <name evidence="7" type="ORF">FYJ83_14030</name>
</gene>
<keyword evidence="3 5" id="KW-1133">Transmembrane helix</keyword>
<organism evidence="7 8">
    <name type="scientific">Tissierella pigra</name>
    <dbReference type="NCBI Taxonomy" id="2607614"/>
    <lineage>
        <taxon>Bacteria</taxon>
        <taxon>Bacillati</taxon>
        <taxon>Bacillota</taxon>
        <taxon>Tissierellia</taxon>
        <taxon>Tissierellales</taxon>
        <taxon>Tissierellaceae</taxon>
        <taxon>Tissierella</taxon>
    </lineage>
</organism>
<evidence type="ECO:0000256" key="4">
    <source>
        <dbReference type="ARBA" id="ARBA00023136"/>
    </source>
</evidence>
<sequence length="793" mass="90402">MKKINFPLYLGIILLIILFLISLFPEKFTDKDPNYESNIRTYTIVENGKEVSKVDMPPWRPNEDNIMGTDEFGRDIYTRIVYGASITLKTALLIVLFRVLVALPIGIMAGIGSKLASTIIRFFNTTFTAIPILLISFFVFNIDYFTKQPLDKSIITFTIILTFLGWGKLAKQVEEKASKIMKEEFIEGEIAIGKSITQIAIQNMVPHLVPSLISIVFIEVGLVVFLLAQLSILGVFVGPRAKLIKFEGATPIEYGVNPEWGAMLSRIVINNRIGRYWIGLYPALAFAVGVLAFNLTGEGLRIEFEKRTSRVASTIRRFGFIFSPKIYFQQLHRFKEYYKPAIIKTLCIILVLTYILMPPPKSLYEFKADLAIEHLEELIKPEYEGRLTGSEGNYLAGEYIINKLKEYGLEPYDGENYTQLFPMGDSGVRLIMEQANIQLTTSDGNISHYEIGKDFLFVSFCFNFDENVIFEDDDFITLKGISAPGERLKEVKLSDDIKKIISVKSKDNYDEIIRDSLWYYGSTPDINFVTLEGVDELPNQMPVYSGKNYNIIPKGELAEKLKSDICEVEIKTKTPAKPAHEGRNIFAILPGKNWDKEDSSNNKKDIIIVGSSYDGVGVFEERISAMRASNIAINLEIARVLSQMEEKLDKTIVFAFWDGNSSFNSGSRYYNHNRIFTQNFYKIYYFDIGLATNEEKINIAFDSPLAFQVETYDMMNNISKWLKKKKIDYEFKNSSSSSYYNIGSNLSLKLSADSPYSRYIDSDKDTVESINKKQLINMGQYFIDLITINENFK</sequence>
<evidence type="ECO:0000256" key="1">
    <source>
        <dbReference type="ARBA" id="ARBA00004141"/>
    </source>
</evidence>
<comment type="subcellular location">
    <subcellularLocation>
        <location evidence="5">Cell membrane</location>
        <topology evidence="5">Multi-pass membrane protein</topology>
    </subcellularLocation>
    <subcellularLocation>
        <location evidence="1">Membrane</location>
        <topology evidence="1">Multi-pass membrane protein</topology>
    </subcellularLocation>
</comment>
<dbReference type="InterPro" id="IPR035906">
    <property type="entry name" value="MetI-like_sf"/>
</dbReference>
<keyword evidence="2 5" id="KW-0812">Transmembrane</keyword>
<evidence type="ECO:0000313" key="8">
    <source>
        <dbReference type="Proteomes" id="UP000469523"/>
    </source>
</evidence>
<protein>
    <submittedName>
        <fullName evidence="7">M28 family peptidase</fullName>
    </submittedName>
</protein>
<evidence type="ECO:0000256" key="2">
    <source>
        <dbReference type="ARBA" id="ARBA00022692"/>
    </source>
</evidence>
<dbReference type="SUPFAM" id="SSF161098">
    <property type="entry name" value="MetI-like"/>
    <property type="match status" value="1"/>
</dbReference>
<accession>A0A6N7Y1F5</accession>
<dbReference type="GO" id="GO:0005886">
    <property type="term" value="C:plasma membrane"/>
    <property type="evidence" value="ECO:0007669"/>
    <property type="project" value="UniProtKB-SubCell"/>
</dbReference>
<dbReference type="GO" id="GO:0055085">
    <property type="term" value="P:transmembrane transport"/>
    <property type="evidence" value="ECO:0007669"/>
    <property type="project" value="InterPro"/>
</dbReference>
<dbReference type="AlphaFoldDB" id="A0A6N7Y1F5"/>
<keyword evidence="8" id="KW-1185">Reference proteome</keyword>
<dbReference type="RefSeq" id="WP_154441573.1">
    <property type="nucleotide sequence ID" value="NZ_VUNQ01000036.1"/>
</dbReference>
<reference evidence="7 8" key="1">
    <citation type="submission" date="2019-09" db="EMBL/GenBank/DDBJ databases">
        <title>In-depth cultivation of the pig gut microbiome towards novel bacterial diversity and tailored functional studies.</title>
        <authorList>
            <person name="Wylensek D."/>
            <person name="Hitch T.C.A."/>
            <person name="Clavel T."/>
        </authorList>
    </citation>
    <scope>NUCLEOTIDE SEQUENCE [LARGE SCALE GENOMIC DNA]</scope>
    <source>
        <strain evidence="7 8">WCA3-693-APC-4?</strain>
    </source>
</reference>
<dbReference type="PANTHER" id="PTHR43839">
    <property type="entry name" value="OPPC IN A BINDING PROTEIN-DEPENDENT TRANSPORT SYSTEM"/>
    <property type="match status" value="1"/>
</dbReference>
<dbReference type="Proteomes" id="UP000469523">
    <property type="component" value="Unassembled WGS sequence"/>
</dbReference>
<dbReference type="Gene3D" id="1.10.3720.10">
    <property type="entry name" value="MetI-like"/>
    <property type="match status" value="1"/>
</dbReference>
<dbReference type="Pfam" id="PF00528">
    <property type="entry name" value="BPD_transp_1"/>
    <property type="match status" value="1"/>
</dbReference>
<feature type="transmembrane region" description="Helical" evidence="5">
    <location>
        <begin position="276"/>
        <end position="295"/>
    </location>
</feature>
<dbReference type="Pfam" id="PF04389">
    <property type="entry name" value="Peptidase_M28"/>
    <property type="match status" value="1"/>
</dbReference>
<dbReference type="InterPro" id="IPR007484">
    <property type="entry name" value="Peptidase_M28"/>
</dbReference>
<dbReference type="PROSITE" id="PS50928">
    <property type="entry name" value="ABC_TM1"/>
    <property type="match status" value="1"/>
</dbReference>
<evidence type="ECO:0000256" key="5">
    <source>
        <dbReference type="RuleBase" id="RU363032"/>
    </source>
</evidence>
<dbReference type="InterPro" id="IPR000515">
    <property type="entry name" value="MetI-like"/>
</dbReference>
<evidence type="ECO:0000313" key="7">
    <source>
        <dbReference type="EMBL" id="MSU02575.1"/>
    </source>
</evidence>
<feature type="transmembrane region" description="Helical" evidence="5">
    <location>
        <begin position="91"/>
        <end position="113"/>
    </location>
</feature>
<dbReference type="EMBL" id="VUNQ01000036">
    <property type="protein sequence ID" value="MSU02575.1"/>
    <property type="molecule type" value="Genomic_DNA"/>
</dbReference>
<feature type="transmembrane region" description="Helical" evidence="5">
    <location>
        <begin position="6"/>
        <end position="24"/>
    </location>
</feature>
<dbReference type="SUPFAM" id="SSF53187">
    <property type="entry name" value="Zn-dependent exopeptidases"/>
    <property type="match status" value="1"/>
</dbReference>
<dbReference type="PANTHER" id="PTHR43839:SF3">
    <property type="entry name" value="OLIGOPEPTIDE ABC TRANSPORTER, PERMEASE PROTEIN"/>
    <property type="match status" value="1"/>
</dbReference>
<dbReference type="CDD" id="cd06261">
    <property type="entry name" value="TM_PBP2"/>
    <property type="match status" value="1"/>
</dbReference>
<dbReference type="Gene3D" id="3.40.630.10">
    <property type="entry name" value="Zn peptidases"/>
    <property type="match status" value="1"/>
</dbReference>
<comment type="similarity">
    <text evidence="5">Belongs to the binding-protein-dependent transport system permease family.</text>
</comment>
<comment type="caution">
    <text evidence="7">The sequence shown here is derived from an EMBL/GenBank/DDBJ whole genome shotgun (WGS) entry which is preliminary data.</text>
</comment>
<keyword evidence="4 5" id="KW-0472">Membrane</keyword>